<organism evidence="2">
    <name type="scientific">hydrocarbon metagenome</name>
    <dbReference type="NCBI Taxonomy" id="938273"/>
    <lineage>
        <taxon>unclassified sequences</taxon>
        <taxon>metagenomes</taxon>
        <taxon>ecological metagenomes</taxon>
    </lineage>
</organism>
<proteinExistence type="predicted"/>
<dbReference type="AlphaFoldDB" id="A0A0W8FJ00"/>
<keyword evidence="1" id="KW-1133">Transmembrane helix</keyword>
<protein>
    <submittedName>
        <fullName evidence="2">Uncharacterized protein</fullName>
    </submittedName>
</protein>
<evidence type="ECO:0000313" key="2">
    <source>
        <dbReference type="EMBL" id="KUG20820.1"/>
    </source>
</evidence>
<dbReference type="EMBL" id="LNQE01001138">
    <property type="protein sequence ID" value="KUG20820.1"/>
    <property type="molecule type" value="Genomic_DNA"/>
</dbReference>
<evidence type="ECO:0000256" key="1">
    <source>
        <dbReference type="SAM" id="Phobius"/>
    </source>
</evidence>
<gene>
    <name evidence="2" type="ORF">ASZ90_009441</name>
</gene>
<sequence length="53" mass="5835">MTTEDGGIRQISHILFIYCDDVVVPEFPTLAVPVGLLIGMVYVASVVRGRKEE</sequence>
<name>A0A0W8FJ00_9ZZZZ</name>
<accession>A0A0W8FJ00</accession>
<keyword evidence="1" id="KW-0472">Membrane</keyword>
<keyword evidence="1" id="KW-0812">Transmembrane</keyword>
<reference evidence="2" key="1">
    <citation type="journal article" date="2015" name="Proc. Natl. Acad. Sci. U.S.A.">
        <title>Networks of energetic and metabolic interactions define dynamics in microbial communities.</title>
        <authorList>
            <person name="Embree M."/>
            <person name="Liu J.K."/>
            <person name="Al-Bassam M.M."/>
            <person name="Zengler K."/>
        </authorList>
    </citation>
    <scope>NUCLEOTIDE SEQUENCE</scope>
</reference>
<feature type="transmembrane region" description="Helical" evidence="1">
    <location>
        <begin position="30"/>
        <end position="47"/>
    </location>
</feature>
<comment type="caution">
    <text evidence="2">The sequence shown here is derived from an EMBL/GenBank/DDBJ whole genome shotgun (WGS) entry which is preliminary data.</text>
</comment>